<evidence type="ECO:0000313" key="3">
    <source>
        <dbReference type="Proteomes" id="UP000324222"/>
    </source>
</evidence>
<evidence type="ECO:0000256" key="1">
    <source>
        <dbReference type="SAM" id="MobiDB-lite"/>
    </source>
</evidence>
<proteinExistence type="predicted"/>
<evidence type="ECO:0000313" key="2">
    <source>
        <dbReference type="EMBL" id="MPC40953.1"/>
    </source>
</evidence>
<accession>A0A5B7F7A3</accession>
<organism evidence="2 3">
    <name type="scientific">Portunus trituberculatus</name>
    <name type="common">Swimming crab</name>
    <name type="synonym">Neptunus trituberculatus</name>
    <dbReference type="NCBI Taxonomy" id="210409"/>
    <lineage>
        <taxon>Eukaryota</taxon>
        <taxon>Metazoa</taxon>
        <taxon>Ecdysozoa</taxon>
        <taxon>Arthropoda</taxon>
        <taxon>Crustacea</taxon>
        <taxon>Multicrustacea</taxon>
        <taxon>Malacostraca</taxon>
        <taxon>Eumalacostraca</taxon>
        <taxon>Eucarida</taxon>
        <taxon>Decapoda</taxon>
        <taxon>Pleocyemata</taxon>
        <taxon>Brachyura</taxon>
        <taxon>Eubrachyura</taxon>
        <taxon>Portunoidea</taxon>
        <taxon>Portunidae</taxon>
        <taxon>Portuninae</taxon>
        <taxon>Portunus</taxon>
    </lineage>
</organism>
<comment type="caution">
    <text evidence="2">The sequence shown here is derived from an EMBL/GenBank/DDBJ whole genome shotgun (WGS) entry which is preliminary data.</text>
</comment>
<dbReference type="Proteomes" id="UP000324222">
    <property type="component" value="Unassembled WGS sequence"/>
</dbReference>
<name>A0A5B7F7A3_PORTR</name>
<gene>
    <name evidence="2" type="ORF">E2C01_034530</name>
</gene>
<dbReference type="AlphaFoldDB" id="A0A5B7F7A3"/>
<protein>
    <submittedName>
        <fullName evidence="2">Uncharacterized protein</fullName>
    </submittedName>
</protein>
<feature type="region of interest" description="Disordered" evidence="1">
    <location>
        <begin position="20"/>
        <end position="39"/>
    </location>
</feature>
<reference evidence="2 3" key="1">
    <citation type="submission" date="2019-05" db="EMBL/GenBank/DDBJ databases">
        <title>Another draft genome of Portunus trituberculatus and its Hox gene families provides insights of decapod evolution.</title>
        <authorList>
            <person name="Jeong J.-H."/>
            <person name="Song I."/>
            <person name="Kim S."/>
            <person name="Choi T."/>
            <person name="Kim D."/>
            <person name="Ryu S."/>
            <person name="Kim W."/>
        </authorList>
    </citation>
    <scope>NUCLEOTIDE SEQUENCE [LARGE SCALE GENOMIC DNA]</scope>
    <source>
        <tissue evidence="2">Muscle</tissue>
    </source>
</reference>
<sequence length="86" mass="10012">MSEANPEAYKYDTTDTCTTSYSYRSSRRHPRTLRDPSLHSHWPEQMARRIIGKSDNIRNACFLRQPTSPLQSLDTPLRWVSVGWVS</sequence>
<dbReference type="EMBL" id="VSRR010004871">
    <property type="protein sequence ID" value="MPC40953.1"/>
    <property type="molecule type" value="Genomic_DNA"/>
</dbReference>
<keyword evidence="3" id="KW-1185">Reference proteome</keyword>